<feature type="region of interest" description="Disordered" evidence="1">
    <location>
        <begin position="30"/>
        <end position="59"/>
    </location>
</feature>
<proteinExistence type="predicted"/>
<sequence>MKDWEEKEISLHHSYPHLRFHFCSTSSFSPRLASRSPSCSAYRSPSRFTSGSRYSTPSAAGNSPLVTSFLPASSLPVSFSPHALSANISSANYILLMTDHSSENNEPPKKKKCIYRREALIKTIEQKEKSLIVSTQTIKHITSQYLLSSGVK</sequence>
<name>A0A0B7NK10_9FUNG</name>
<dbReference type="Proteomes" id="UP000054107">
    <property type="component" value="Unassembled WGS sequence"/>
</dbReference>
<organism evidence="2 3">
    <name type="scientific">Parasitella parasitica</name>
    <dbReference type="NCBI Taxonomy" id="35722"/>
    <lineage>
        <taxon>Eukaryota</taxon>
        <taxon>Fungi</taxon>
        <taxon>Fungi incertae sedis</taxon>
        <taxon>Mucoromycota</taxon>
        <taxon>Mucoromycotina</taxon>
        <taxon>Mucoromycetes</taxon>
        <taxon>Mucorales</taxon>
        <taxon>Mucorineae</taxon>
        <taxon>Mucoraceae</taxon>
        <taxon>Parasitella</taxon>
    </lineage>
</organism>
<keyword evidence="3" id="KW-1185">Reference proteome</keyword>
<reference evidence="2 3" key="1">
    <citation type="submission" date="2014-09" db="EMBL/GenBank/DDBJ databases">
        <authorList>
            <person name="Ellenberger Sabrina"/>
        </authorList>
    </citation>
    <scope>NUCLEOTIDE SEQUENCE [LARGE SCALE GENOMIC DNA]</scope>
    <source>
        <strain evidence="2 3">CBS 412.66</strain>
    </source>
</reference>
<protein>
    <submittedName>
        <fullName evidence="2">Uncharacterized protein</fullName>
    </submittedName>
</protein>
<gene>
    <name evidence="2" type="primary">PARPA_09932.1 scaffold 39144</name>
</gene>
<accession>A0A0B7NK10</accession>
<evidence type="ECO:0000313" key="3">
    <source>
        <dbReference type="Proteomes" id="UP000054107"/>
    </source>
</evidence>
<dbReference type="AlphaFoldDB" id="A0A0B7NK10"/>
<dbReference type="EMBL" id="LN732614">
    <property type="protein sequence ID" value="CEP15692.1"/>
    <property type="molecule type" value="Genomic_DNA"/>
</dbReference>
<evidence type="ECO:0000313" key="2">
    <source>
        <dbReference type="EMBL" id="CEP15692.1"/>
    </source>
</evidence>
<evidence type="ECO:0000256" key="1">
    <source>
        <dbReference type="SAM" id="MobiDB-lite"/>
    </source>
</evidence>